<dbReference type="InterPro" id="IPR001080">
    <property type="entry name" value="3Fe4S_ferredoxin"/>
</dbReference>
<gene>
    <name evidence="8" type="ORF">JKK62_02330</name>
</gene>
<dbReference type="GO" id="GO:0051536">
    <property type="term" value="F:iron-sulfur cluster binding"/>
    <property type="evidence" value="ECO:0007669"/>
    <property type="project" value="UniProtKB-KW"/>
</dbReference>
<comment type="caution">
    <text evidence="8">The sequence shown here is derived from an EMBL/GenBank/DDBJ whole genome shotgun (WGS) entry which is preliminary data.</text>
</comment>
<dbReference type="InterPro" id="IPR051269">
    <property type="entry name" value="Fe-S_cluster_ET"/>
</dbReference>
<dbReference type="AlphaFoldDB" id="A0A934TYA2"/>
<dbReference type="EMBL" id="JAEQMG010000035">
    <property type="protein sequence ID" value="MBK6087497.1"/>
    <property type="molecule type" value="Genomic_DNA"/>
</dbReference>
<dbReference type="GO" id="GO:0009055">
    <property type="term" value="F:electron transfer activity"/>
    <property type="evidence" value="ECO:0007669"/>
    <property type="project" value="UniProtKB-UniRule"/>
</dbReference>
<evidence type="ECO:0000256" key="1">
    <source>
        <dbReference type="ARBA" id="ARBA00022448"/>
    </source>
</evidence>
<sequence>MKREDCIGCQFCTDVAPDVFRMNGESAECFGDVTESNIDAATEAAEGCPVGAIEIE</sequence>
<keyword evidence="5 6" id="KW-0411">Iron-sulfur</keyword>
<evidence type="ECO:0000256" key="3">
    <source>
        <dbReference type="ARBA" id="ARBA00022982"/>
    </source>
</evidence>
<protein>
    <recommendedName>
        <fullName evidence="6">Ferredoxin</fullName>
    </recommendedName>
</protein>
<dbReference type="PROSITE" id="PS51379">
    <property type="entry name" value="4FE4S_FER_2"/>
    <property type="match status" value="1"/>
</dbReference>
<keyword evidence="9" id="KW-1185">Reference proteome</keyword>
<keyword evidence="3 6" id="KW-0249">Electron transport</keyword>
<evidence type="ECO:0000313" key="9">
    <source>
        <dbReference type="Proteomes" id="UP000633365"/>
    </source>
</evidence>
<evidence type="ECO:0000256" key="5">
    <source>
        <dbReference type="ARBA" id="ARBA00023014"/>
    </source>
</evidence>
<dbReference type="SUPFAM" id="SSF54862">
    <property type="entry name" value="4Fe-4S ferredoxins"/>
    <property type="match status" value="1"/>
</dbReference>
<keyword evidence="2 6" id="KW-0479">Metal-binding</keyword>
<dbReference type="RefSeq" id="WP_201426798.1">
    <property type="nucleotide sequence ID" value="NZ_JAEQMG010000035.1"/>
</dbReference>
<dbReference type="PANTHER" id="PTHR36923">
    <property type="entry name" value="FERREDOXIN"/>
    <property type="match status" value="1"/>
</dbReference>
<name>A0A934TYA2_9FIRM</name>
<evidence type="ECO:0000256" key="4">
    <source>
        <dbReference type="ARBA" id="ARBA00023004"/>
    </source>
</evidence>
<accession>A0A934TYA2</accession>
<evidence type="ECO:0000313" key="8">
    <source>
        <dbReference type="EMBL" id="MBK6087497.1"/>
    </source>
</evidence>
<keyword evidence="4 6" id="KW-0408">Iron</keyword>
<dbReference type="InterPro" id="IPR017896">
    <property type="entry name" value="4Fe4S_Fe-S-bd"/>
</dbReference>
<dbReference type="PRINTS" id="PR00352">
    <property type="entry name" value="3FE4SFRDOXIN"/>
</dbReference>
<proteinExistence type="predicted"/>
<comment type="function">
    <text evidence="6">Ferredoxins are iron-sulfur proteins that transfer electrons in a wide variety of metabolic reactions.</text>
</comment>
<evidence type="ECO:0000259" key="7">
    <source>
        <dbReference type="PROSITE" id="PS51379"/>
    </source>
</evidence>
<dbReference type="GO" id="GO:0005506">
    <property type="term" value="F:iron ion binding"/>
    <property type="evidence" value="ECO:0007669"/>
    <property type="project" value="UniProtKB-UniRule"/>
</dbReference>
<evidence type="ECO:0000256" key="2">
    <source>
        <dbReference type="ARBA" id="ARBA00022723"/>
    </source>
</evidence>
<feature type="domain" description="4Fe-4S ferredoxin-type" evidence="7">
    <location>
        <begin position="1"/>
        <end position="25"/>
    </location>
</feature>
<dbReference type="Pfam" id="PF13370">
    <property type="entry name" value="Fer4_13"/>
    <property type="match status" value="1"/>
</dbReference>
<dbReference type="Proteomes" id="UP000633365">
    <property type="component" value="Unassembled WGS sequence"/>
</dbReference>
<dbReference type="Gene3D" id="3.30.70.20">
    <property type="match status" value="1"/>
</dbReference>
<keyword evidence="1 6" id="KW-0813">Transport</keyword>
<evidence type="ECO:0000256" key="6">
    <source>
        <dbReference type="RuleBase" id="RU368020"/>
    </source>
</evidence>
<organism evidence="8 9">
    <name type="scientific">Ruminococcus difficilis</name>
    <dbReference type="NCBI Taxonomy" id="2763069"/>
    <lineage>
        <taxon>Bacteria</taxon>
        <taxon>Bacillati</taxon>
        <taxon>Bacillota</taxon>
        <taxon>Clostridia</taxon>
        <taxon>Eubacteriales</taxon>
        <taxon>Oscillospiraceae</taxon>
        <taxon>Ruminococcus</taxon>
    </lineage>
</organism>
<reference evidence="8" key="1">
    <citation type="submission" date="2021-01" db="EMBL/GenBank/DDBJ databases">
        <title>Genome public.</title>
        <authorList>
            <person name="Liu C."/>
            <person name="Sun Q."/>
        </authorList>
    </citation>
    <scope>NUCLEOTIDE SEQUENCE</scope>
    <source>
        <strain evidence="8">M6</strain>
    </source>
</reference>
<dbReference type="PANTHER" id="PTHR36923:SF3">
    <property type="entry name" value="FERREDOXIN"/>
    <property type="match status" value="1"/>
</dbReference>